<gene>
    <name evidence="1" type="ORF">EVG20_g2179</name>
</gene>
<dbReference type="Proteomes" id="UP000298327">
    <property type="component" value="Unassembled WGS sequence"/>
</dbReference>
<proteinExistence type="predicted"/>
<evidence type="ECO:0000313" key="2">
    <source>
        <dbReference type="Proteomes" id="UP000298327"/>
    </source>
</evidence>
<keyword evidence="2" id="KW-1185">Reference proteome</keyword>
<accession>A0A4Y9Z8R1</accession>
<reference evidence="1 2" key="1">
    <citation type="submission" date="2019-02" db="EMBL/GenBank/DDBJ databases">
        <title>Genome sequencing of the rare red list fungi Dentipellis fragilis.</title>
        <authorList>
            <person name="Buettner E."/>
            <person name="Kellner H."/>
        </authorList>
    </citation>
    <scope>NUCLEOTIDE SEQUENCE [LARGE SCALE GENOMIC DNA]</scope>
    <source>
        <strain evidence="1 2">DSM 105465</strain>
    </source>
</reference>
<protein>
    <submittedName>
        <fullName evidence="1">Uncharacterized protein</fullName>
    </submittedName>
</protein>
<evidence type="ECO:0000313" key="1">
    <source>
        <dbReference type="EMBL" id="TFY70834.1"/>
    </source>
</evidence>
<organism evidence="1 2">
    <name type="scientific">Dentipellis fragilis</name>
    <dbReference type="NCBI Taxonomy" id="205917"/>
    <lineage>
        <taxon>Eukaryota</taxon>
        <taxon>Fungi</taxon>
        <taxon>Dikarya</taxon>
        <taxon>Basidiomycota</taxon>
        <taxon>Agaricomycotina</taxon>
        <taxon>Agaricomycetes</taxon>
        <taxon>Russulales</taxon>
        <taxon>Hericiaceae</taxon>
        <taxon>Dentipellis</taxon>
    </lineage>
</organism>
<sequence length="106" mass="11790">MAAVLQLLGLGTFQDGPDTMLRLPILQNLMLQNTRITREFWVELEQVMETRRVAGGGSVNIHVDSFLGDVEVDPALERLKAAGLVTVSLREGAFLGTRGFINYPWF</sequence>
<name>A0A4Y9Z8R1_9AGAM</name>
<dbReference type="AlphaFoldDB" id="A0A4Y9Z8R1"/>
<dbReference type="EMBL" id="SEOQ01000080">
    <property type="protein sequence ID" value="TFY70834.1"/>
    <property type="molecule type" value="Genomic_DNA"/>
</dbReference>
<comment type="caution">
    <text evidence="1">The sequence shown here is derived from an EMBL/GenBank/DDBJ whole genome shotgun (WGS) entry which is preliminary data.</text>
</comment>